<accession>A0AAQ1UPD9</accession>
<evidence type="ECO:0000256" key="3">
    <source>
        <dbReference type="ARBA" id="ARBA00022475"/>
    </source>
</evidence>
<name>A0AAQ1UPD9_9BACT</name>
<dbReference type="GO" id="GO:0042371">
    <property type="term" value="P:vitamin K biosynthetic process"/>
    <property type="evidence" value="ECO:0007669"/>
    <property type="project" value="TreeGrafter"/>
</dbReference>
<dbReference type="InterPro" id="IPR004657">
    <property type="entry name" value="MenA"/>
</dbReference>
<dbReference type="EMBL" id="UGTJ01000002">
    <property type="protein sequence ID" value="SUB96640.1"/>
    <property type="molecule type" value="Genomic_DNA"/>
</dbReference>
<comment type="caution">
    <text evidence="10">The sequence shown here is derived from an EMBL/GenBank/DDBJ whole genome shotgun (WGS) entry which is preliminary data.</text>
</comment>
<keyword evidence="7 8" id="KW-0472">Membrane</keyword>
<dbReference type="HAMAP" id="MF_01937">
    <property type="entry name" value="MenA_1"/>
    <property type="match status" value="1"/>
</dbReference>
<reference evidence="10 11" key="1">
    <citation type="submission" date="2018-06" db="EMBL/GenBank/DDBJ databases">
        <authorList>
            <consortium name="Pathogen Informatics"/>
            <person name="Doyle S."/>
        </authorList>
    </citation>
    <scope>NUCLEOTIDE SEQUENCE [LARGE SCALE GENOMIC DNA]</scope>
    <source>
        <strain evidence="10 11">NCTC13063</strain>
    </source>
</reference>
<evidence type="ECO:0000256" key="8">
    <source>
        <dbReference type="HAMAP-Rule" id="MF_01937"/>
    </source>
</evidence>
<comment type="catalytic activity">
    <reaction evidence="8">
        <text>an all-trans-polyprenyl diphosphate + 1,4-dihydroxy-2-naphthoate + H(+) = a 2-demethylmenaquinol + CO2 + diphosphate</text>
        <dbReference type="Rhea" id="RHEA:26478"/>
        <dbReference type="Rhea" id="RHEA-COMP:9563"/>
        <dbReference type="Rhea" id="RHEA-COMP:9564"/>
        <dbReference type="ChEBI" id="CHEBI:11173"/>
        <dbReference type="ChEBI" id="CHEBI:15378"/>
        <dbReference type="ChEBI" id="CHEBI:16526"/>
        <dbReference type="ChEBI" id="CHEBI:33019"/>
        <dbReference type="ChEBI" id="CHEBI:55437"/>
        <dbReference type="ChEBI" id="CHEBI:58914"/>
        <dbReference type="EC" id="2.5.1.74"/>
    </reaction>
</comment>
<sequence>MAKPPLGGWGSVMIDEKIIETNSLKAWLLATRPKTLTGAIVPVMIGVALAWKDTPADEFQQTPALLCFLFAFIMQIDANLVNDYFDGLKGNDDSATRLGPRRACSEGWITKRAMKQAILAATFLACLVGLPLAYYGGAQMVAVGLACVFFCFLYTTRLSYLGLGDVLVLVFFGLVPVCCTYYVCLPWNHQTVTRDVVLHSLVCGLVIDTLLLVNNYRDRDNDRRDGKRTLVVRIGPTATEWLYLLLGFAPLAYIVLTGHGYLALAYLPFHLLAWRDMRRIHHGRSLNIILGRTARNMFIYGLFTTLSIIIGI</sequence>
<dbReference type="InterPro" id="IPR044878">
    <property type="entry name" value="UbiA_sf"/>
</dbReference>
<dbReference type="AlphaFoldDB" id="A0AAQ1UPD9"/>
<dbReference type="Proteomes" id="UP000255283">
    <property type="component" value="Unassembled WGS sequence"/>
</dbReference>
<evidence type="ECO:0000256" key="9">
    <source>
        <dbReference type="NCBIfam" id="TIGR00751"/>
    </source>
</evidence>
<dbReference type="Gene3D" id="1.10.357.140">
    <property type="entry name" value="UbiA prenyltransferase"/>
    <property type="match status" value="1"/>
</dbReference>
<feature type="transmembrane region" description="Helical" evidence="8">
    <location>
        <begin position="63"/>
        <end position="81"/>
    </location>
</feature>
<evidence type="ECO:0000313" key="11">
    <source>
        <dbReference type="Proteomes" id="UP000255283"/>
    </source>
</evidence>
<organism evidence="10 11">
    <name type="scientific">Segatella buccae</name>
    <dbReference type="NCBI Taxonomy" id="28126"/>
    <lineage>
        <taxon>Bacteria</taxon>
        <taxon>Pseudomonadati</taxon>
        <taxon>Bacteroidota</taxon>
        <taxon>Bacteroidia</taxon>
        <taxon>Bacteroidales</taxon>
        <taxon>Prevotellaceae</taxon>
        <taxon>Segatella</taxon>
    </lineage>
</organism>
<dbReference type="EC" id="2.5.1.74" evidence="8 9"/>
<feature type="transmembrane region" description="Helical" evidence="8">
    <location>
        <begin position="294"/>
        <end position="311"/>
    </location>
</feature>
<evidence type="ECO:0000256" key="2">
    <source>
        <dbReference type="ARBA" id="ARBA00022428"/>
    </source>
</evidence>
<evidence type="ECO:0000256" key="6">
    <source>
        <dbReference type="ARBA" id="ARBA00022989"/>
    </source>
</evidence>
<feature type="transmembrane region" description="Helical" evidence="8">
    <location>
        <begin position="251"/>
        <end position="273"/>
    </location>
</feature>
<dbReference type="CDD" id="cd13962">
    <property type="entry name" value="PT_UbiA_UBIAD1"/>
    <property type="match status" value="1"/>
</dbReference>
<comment type="subcellular location">
    <subcellularLocation>
        <location evidence="8">Cell membrane</location>
        <topology evidence="8">Multi-pass membrane protein</topology>
    </subcellularLocation>
    <subcellularLocation>
        <location evidence="1">Membrane</location>
        <topology evidence="1">Multi-pass membrane protein</topology>
    </subcellularLocation>
</comment>
<feature type="transmembrane region" description="Helical" evidence="8">
    <location>
        <begin position="117"/>
        <end position="135"/>
    </location>
</feature>
<keyword evidence="5 8" id="KW-0812">Transmembrane</keyword>
<protein>
    <recommendedName>
        <fullName evidence="8 9">1,4-dihydroxy-2-naphthoate octaprenyltransferase</fullName>
        <shortName evidence="8">DHNA-octaprenyltransferase</shortName>
        <ecNumber evidence="8 9">2.5.1.74</ecNumber>
    </recommendedName>
</protein>
<dbReference type="PANTHER" id="PTHR13929">
    <property type="entry name" value="1,4-DIHYDROXY-2-NAPHTHOATE OCTAPRENYLTRANSFERASE"/>
    <property type="match status" value="1"/>
</dbReference>
<dbReference type="GO" id="GO:0009234">
    <property type="term" value="P:menaquinone biosynthetic process"/>
    <property type="evidence" value="ECO:0007669"/>
    <property type="project" value="UniProtKB-UniRule"/>
</dbReference>
<dbReference type="Pfam" id="PF01040">
    <property type="entry name" value="UbiA"/>
    <property type="match status" value="1"/>
</dbReference>
<dbReference type="InterPro" id="IPR026046">
    <property type="entry name" value="UBIAD1"/>
</dbReference>
<dbReference type="PANTHER" id="PTHR13929:SF0">
    <property type="entry name" value="UBIA PRENYLTRANSFERASE DOMAIN-CONTAINING PROTEIN 1"/>
    <property type="match status" value="1"/>
</dbReference>
<feature type="transmembrane region" description="Helical" evidence="8">
    <location>
        <begin position="35"/>
        <end position="51"/>
    </location>
</feature>
<feature type="transmembrane region" description="Helical" evidence="8">
    <location>
        <begin position="142"/>
        <end position="160"/>
    </location>
</feature>
<evidence type="ECO:0000256" key="5">
    <source>
        <dbReference type="ARBA" id="ARBA00022692"/>
    </source>
</evidence>
<dbReference type="InterPro" id="IPR000537">
    <property type="entry name" value="UbiA_prenyltransferase"/>
</dbReference>
<keyword evidence="6 8" id="KW-1133">Transmembrane helix</keyword>
<dbReference type="NCBIfam" id="TIGR00751">
    <property type="entry name" value="menA"/>
    <property type="match status" value="1"/>
</dbReference>
<evidence type="ECO:0000256" key="1">
    <source>
        <dbReference type="ARBA" id="ARBA00004141"/>
    </source>
</evidence>
<proteinExistence type="inferred from homology"/>
<keyword evidence="3 8" id="KW-1003">Cell membrane</keyword>
<comment type="function">
    <text evidence="8">Conversion of 1,4-dihydroxy-2-naphthoate (DHNA) to demethylmenaquinone (DMK).</text>
</comment>
<dbReference type="GO" id="GO:0046428">
    <property type="term" value="F:1,4-dihydroxy-2-naphthoate polyprenyltransferase activity"/>
    <property type="evidence" value="ECO:0007669"/>
    <property type="project" value="UniProtKB-UniRule"/>
</dbReference>
<feature type="transmembrane region" description="Helical" evidence="8">
    <location>
        <begin position="196"/>
        <end position="213"/>
    </location>
</feature>
<evidence type="ECO:0000256" key="4">
    <source>
        <dbReference type="ARBA" id="ARBA00022679"/>
    </source>
</evidence>
<dbReference type="PIRSF" id="PIRSF005355">
    <property type="entry name" value="UBIAD1"/>
    <property type="match status" value="1"/>
</dbReference>
<evidence type="ECO:0000313" key="10">
    <source>
        <dbReference type="EMBL" id="SUB96640.1"/>
    </source>
</evidence>
<comment type="similarity">
    <text evidence="8">Belongs to the MenA family. Type 1 subfamily.</text>
</comment>
<keyword evidence="4 8" id="KW-0808">Transferase</keyword>
<comment type="pathway">
    <text evidence="8">Quinol/quinone metabolism; menaquinone biosynthesis; menaquinol from 1,4-dihydroxy-2-naphthoate: step 1/2.</text>
</comment>
<dbReference type="GO" id="GO:0005886">
    <property type="term" value="C:plasma membrane"/>
    <property type="evidence" value="ECO:0007669"/>
    <property type="project" value="UniProtKB-SubCell"/>
</dbReference>
<feature type="transmembrane region" description="Helical" evidence="8">
    <location>
        <begin position="166"/>
        <end position="184"/>
    </location>
</feature>
<evidence type="ECO:0000256" key="7">
    <source>
        <dbReference type="ARBA" id="ARBA00023136"/>
    </source>
</evidence>
<keyword evidence="2 8" id="KW-0474">Menaquinone biosynthesis</keyword>
<gene>
    <name evidence="8 10" type="primary">menA</name>
    <name evidence="10" type="ORF">NCTC13063_02408</name>
</gene>